<feature type="compositionally biased region" description="Basic residues" evidence="6">
    <location>
        <begin position="1"/>
        <end position="26"/>
    </location>
</feature>
<evidence type="ECO:0000256" key="1">
    <source>
        <dbReference type="ARBA" id="ARBA00002355"/>
    </source>
</evidence>
<keyword evidence="9" id="KW-1185">Reference proteome</keyword>
<keyword evidence="4 5" id="KW-0539">Nucleus</keyword>
<dbReference type="SUPFAM" id="SSF48371">
    <property type="entry name" value="ARM repeat"/>
    <property type="match status" value="1"/>
</dbReference>
<accession>A0AAE8STG5</accession>
<keyword evidence="5" id="KW-0698">rRNA processing</keyword>
<dbReference type="Proteomes" id="UP001187682">
    <property type="component" value="Unassembled WGS sequence"/>
</dbReference>
<name>A0AAE8STG5_9PEZI</name>
<comment type="subcellular location">
    <subcellularLocation>
        <location evidence="2 5">Nucleus</location>
    </subcellularLocation>
</comment>
<dbReference type="EMBL" id="ONZQ02000003">
    <property type="protein sequence ID" value="SPO00027.1"/>
    <property type="molecule type" value="Genomic_DNA"/>
</dbReference>
<comment type="function">
    <text evidence="1 5">Component of the RIX1 complex required for processing of ITS2 sequences from 35S pre-rRNA.</text>
</comment>
<dbReference type="PANTHER" id="PTHR16056:SF2">
    <property type="entry name" value="TESTIS-EXPRESSED PROTEIN 10"/>
    <property type="match status" value="1"/>
</dbReference>
<comment type="caution">
    <text evidence="8">The sequence shown here is derived from an EMBL/GenBank/DDBJ whole genome shotgun (WGS) entry which is preliminary data.</text>
</comment>
<dbReference type="GO" id="GO:0120330">
    <property type="term" value="C:rixosome complex"/>
    <property type="evidence" value="ECO:0007669"/>
    <property type="project" value="UniProtKB-UniRule"/>
</dbReference>
<proteinExistence type="inferred from homology"/>
<dbReference type="InterPro" id="IPR016024">
    <property type="entry name" value="ARM-type_fold"/>
</dbReference>
<evidence type="ECO:0000256" key="3">
    <source>
        <dbReference type="ARBA" id="ARBA00006427"/>
    </source>
</evidence>
<evidence type="ECO:0000256" key="4">
    <source>
        <dbReference type="ARBA" id="ARBA00023242"/>
    </source>
</evidence>
<evidence type="ECO:0000256" key="2">
    <source>
        <dbReference type="ARBA" id="ARBA00004123"/>
    </source>
</evidence>
<dbReference type="GO" id="GO:0006364">
    <property type="term" value="P:rRNA processing"/>
    <property type="evidence" value="ECO:0007669"/>
    <property type="project" value="UniProtKB-UniRule"/>
</dbReference>
<feature type="domain" description="Pre-rRNA-processing protein Ipi1 N-terminal" evidence="7">
    <location>
        <begin position="131"/>
        <end position="228"/>
    </location>
</feature>
<evidence type="ECO:0000256" key="5">
    <source>
        <dbReference type="RuleBase" id="RU368021"/>
    </source>
</evidence>
<feature type="region of interest" description="Disordered" evidence="6">
    <location>
        <begin position="1"/>
        <end position="34"/>
    </location>
</feature>
<dbReference type="AlphaFoldDB" id="A0AAE8STG5"/>
<comment type="subunit">
    <text evidence="5">Component of the RIX1 complex.</text>
</comment>
<protein>
    <recommendedName>
        <fullName evidence="5">Pre-rRNA-processing protein</fullName>
    </recommendedName>
</protein>
<dbReference type="PANTHER" id="PTHR16056">
    <property type="entry name" value="REGULATOR OF MICROTUBULE DYNAMICS PROTEIN"/>
    <property type="match status" value="1"/>
</dbReference>
<keyword evidence="5" id="KW-0690">Ribosome biogenesis</keyword>
<evidence type="ECO:0000313" key="8">
    <source>
        <dbReference type="EMBL" id="SPO00027.1"/>
    </source>
</evidence>
<dbReference type="GO" id="GO:0005634">
    <property type="term" value="C:nucleus"/>
    <property type="evidence" value="ECO:0007669"/>
    <property type="project" value="UniProtKB-SubCell"/>
</dbReference>
<comment type="similarity">
    <text evidence="3 5">Belongs to the IPI1/TEX10 family.</text>
</comment>
<evidence type="ECO:0000256" key="6">
    <source>
        <dbReference type="SAM" id="MobiDB-lite"/>
    </source>
</evidence>
<evidence type="ECO:0000259" key="7">
    <source>
        <dbReference type="Pfam" id="PF12333"/>
    </source>
</evidence>
<organism evidence="8 9">
    <name type="scientific">Cephalotrichum gorgonifer</name>
    <dbReference type="NCBI Taxonomy" id="2041049"/>
    <lineage>
        <taxon>Eukaryota</taxon>
        <taxon>Fungi</taxon>
        <taxon>Dikarya</taxon>
        <taxon>Ascomycota</taxon>
        <taxon>Pezizomycotina</taxon>
        <taxon>Sordariomycetes</taxon>
        <taxon>Hypocreomycetidae</taxon>
        <taxon>Microascales</taxon>
        <taxon>Microascaceae</taxon>
        <taxon>Cephalotrichum</taxon>
    </lineage>
</organism>
<dbReference type="InterPro" id="IPR024679">
    <property type="entry name" value="Ipi1_N"/>
</dbReference>
<reference evidence="8" key="1">
    <citation type="submission" date="2018-03" db="EMBL/GenBank/DDBJ databases">
        <authorList>
            <person name="Guldener U."/>
        </authorList>
    </citation>
    <scope>NUCLEOTIDE SEQUENCE</scope>
</reference>
<gene>
    <name evidence="8" type="ORF">DNG_02879</name>
</gene>
<evidence type="ECO:0000313" key="9">
    <source>
        <dbReference type="Proteomes" id="UP001187682"/>
    </source>
</evidence>
<sequence length="341" mass="37840">MGSSMRKKKEKAQTFKKTKLKVGKVKPKPENYTDTSFKAKSISMAHQSLSETAPDEIKKFKHYLSLAATSSSDKQRREALAFLTSQLAAEPPFNPIGTREILAKLLPLTPSPSSPVRSQLLKLLECLPGDEVRIHTEEALRWIRVGMTHLSPEVSLDSLAVLDWLLEVAADEAVSCPGGWVMTLNAFCAMMGWSRGTNGGWTAAPKIGVRTKDSASHARQLSTLARFLQAGLKAEDAFVASPNQYWDCLYRVDRTRDPYAYLNLFGKRRDEDGEMYQDRESRQRVFYRRYAVLVAAGSEQAKREGGAPGRAGTILNKILLEGTIDGEDVAAADTEDLLSLW</sequence>
<dbReference type="Pfam" id="PF12333">
    <property type="entry name" value="Ipi1_N"/>
    <property type="match status" value="1"/>
</dbReference>